<dbReference type="PROSITE" id="PS50093">
    <property type="entry name" value="PKD"/>
    <property type="match status" value="1"/>
</dbReference>
<dbReference type="KEGG" id="mant:BHD05_07270"/>
<dbReference type="Pfam" id="PF00801">
    <property type="entry name" value="PKD"/>
    <property type="match status" value="1"/>
</dbReference>
<dbReference type="RefSeq" id="WP_161885842.1">
    <property type="nucleotide sequence ID" value="NZ_CP017146.1"/>
</dbReference>
<sequence>MNPDGVGLGASATLPGSAPRPSAGGEAATVNAQAPRAPICDPTGRVCRDQFTVTGPLDGRGPITLSDLVNFRPLVQVHRVQPDGWSVVGLHTNFYTATVAQVQDDLLLGIPASVRFTPVTYRWDYGDGESATTQTGGRSWSDLGLDEFDRTPTSHVYTRSGTFDITLAVDFGAEYRFGEAGWIPIAGSVSVPANSLTVSASEAKTVLVGRECTARALLGC</sequence>
<dbReference type="OrthoDB" id="5192284at2"/>
<feature type="domain" description="PKD" evidence="2">
    <location>
        <begin position="117"/>
        <end position="169"/>
    </location>
</feature>
<evidence type="ECO:0000259" key="2">
    <source>
        <dbReference type="PROSITE" id="PS50093"/>
    </source>
</evidence>
<dbReference type="InterPro" id="IPR000601">
    <property type="entry name" value="PKD_dom"/>
</dbReference>
<dbReference type="InterPro" id="IPR013783">
    <property type="entry name" value="Ig-like_fold"/>
</dbReference>
<evidence type="ECO:0000256" key="1">
    <source>
        <dbReference type="SAM" id="MobiDB-lite"/>
    </source>
</evidence>
<dbReference type="SUPFAM" id="SSF49299">
    <property type="entry name" value="PKD domain"/>
    <property type="match status" value="1"/>
</dbReference>
<name>A0A7L5AHI8_9MICO</name>
<protein>
    <recommendedName>
        <fullName evidence="2">PKD domain-containing protein</fullName>
    </recommendedName>
</protein>
<dbReference type="GO" id="GO:0005975">
    <property type="term" value="P:carbohydrate metabolic process"/>
    <property type="evidence" value="ECO:0007669"/>
    <property type="project" value="UniProtKB-ARBA"/>
</dbReference>
<evidence type="ECO:0000313" key="4">
    <source>
        <dbReference type="Proteomes" id="UP000464507"/>
    </source>
</evidence>
<reference evidence="3 4" key="1">
    <citation type="submission" date="2016-09" db="EMBL/GenBank/DDBJ databases">
        <title>Complete genome sequence of microbes from the polar regions.</title>
        <authorList>
            <person name="Liao L."/>
            <person name="Chen B."/>
        </authorList>
    </citation>
    <scope>NUCLEOTIDE SEQUENCE [LARGE SCALE GENOMIC DNA]</scope>
    <source>
        <strain evidence="3 4">ZS314</strain>
    </source>
</reference>
<proteinExistence type="predicted"/>
<dbReference type="Gene3D" id="2.60.40.10">
    <property type="entry name" value="Immunoglobulins"/>
    <property type="match status" value="1"/>
</dbReference>
<dbReference type="InterPro" id="IPR035986">
    <property type="entry name" value="PKD_dom_sf"/>
</dbReference>
<keyword evidence="4" id="KW-1185">Reference proteome</keyword>
<organism evidence="3 4">
    <name type="scientific">Marisediminicola antarctica</name>
    <dbReference type="NCBI Taxonomy" id="674079"/>
    <lineage>
        <taxon>Bacteria</taxon>
        <taxon>Bacillati</taxon>
        <taxon>Actinomycetota</taxon>
        <taxon>Actinomycetes</taxon>
        <taxon>Micrococcales</taxon>
        <taxon>Microbacteriaceae</taxon>
        <taxon>Marisediminicola</taxon>
    </lineage>
</organism>
<evidence type="ECO:0000313" key="3">
    <source>
        <dbReference type="EMBL" id="QHO69472.1"/>
    </source>
</evidence>
<dbReference type="AlphaFoldDB" id="A0A7L5AHI8"/>
<accession>A0A7L5AHI8</accession>
<dbReference type="EMBL" id="CP017146">
    <property type="protein sequence ID" value="QHO69472.1"/>
    <property type="molecule type" value="Genomic_DNA"/>
</dbReference>
<feature type="region of interest" description="Disordered" evidence="1">
    <location>
        <begin position="1"/>
        <end position="39"/>
    </location>
</feature>
<dbReference type="Proteomes" id="UP000464507">
    <property type="component" value="Chromosome"/>
</dbReference>
<gene>
    <name evidence="3" type="ORF">BHD05_07270</name>
</gene>
<dbReference type="CDD" id="cd00146">
    <property type="entry name" value="PKD"/>
    <property type="match status" value="1"/>
</dbReference>